<dbReference type="InterPro" id="IPR019407">
    <property type="entry name" value="CTU2"/>
</dbReference>
<dbReference type="SUPFAM" id="SSF52402">
    <property type="entry name" value="Adenine nucleotide alpha hydrolases-like"/>
    <property type="match status" value="1"/>
</dbReference>
<dbReference type="HAMAP" id="MF_03054">
    <property type="entry name" value="CTU2"/>
    <property type="match status" value="1"/>
</dbReference>
<dbReference type="Gene3D" id="3.40.50.620">
    <property type="entry name" value="HUPs"/>
    <property type="match status" value="1"/>
</dbReference>
<keyword evidence="1 3" id="KW-0963">Cytoplasm</keyword>
<dbReference type="Pfam" id="PF10288">
    <property type="entry name" value="CTU2"/>
    <property type="match status" value="1"/>
</dbReference>
<protein>
    <recommendedName>
        <fullName evidence="3">Cytoplasmic tRNA 2-thiolation protein 2</fullName>
    </recommendedName>
</protein>
<dbReference type="GO" id="GO:0032447">
    <property type="term" value="P:protein urmylation"/>
    <property type="evidence" value="ECO:0007669"/>
    <property type="project" value="UniProtKB-UniRule"/>
</dbReference>
<dbReference type="GO" id="GO:0016779">
    <property type="term" value="F:nucleotidyltransferase activity"/>
    <property type="evidence" value="ECO:0007669"/>
    <property type="project" value="UniProtKB-UniRule"/>
</dbReference>
<accession>A0A229Z298</accession>
<dbReference type="UniPathway" id="UPA00988"/>
<name>A0A229Z298_9EURO</name>
<comment type="function">
    <text evidence="3">Plays a central role in 2-thiolation of mcm(5)S(2)U at tRNA wobble positions of tRNA(Lys), tRNA(Glu) and tRNA(Gln). May act by forming a heterodimer with NCS6 that ligates sulfur from thiocarboxylated URM1 onto the uridine of tRNAs at wobble position. Prior mcm(5) tRNA modification by the elongator complex is required for 2-thiolation. May also be involved in protein urmylation.</text>
</comment>
<dbReference type="GO" id="GO:0016783">
    <property type="term" value="F:sulfurtransferase activity"/>
    <property type="evidence" value="ECO:0007669"/>
    <property type="project" value="TreeGrafter"/>
</dbReference>
<dbReference type="GO" id="GO:0005829">
    <property type="term" value="C:cytosol"/>
    <property type="evidence" value="ECO:0007669"/>
    <property type="project" value="TreeGrafter"/>
</dbReference>
<evidence type="ECO:0000313" key="5">
    <source>
        <dbReference type="Proteomes" id="UP000215289"/>
    </source>
</evidence>
<organism evidence="4 5">
    <name type="scientific">Aspergillus turcosus</name>
    <dbReference type="NCBI Taxonomy" id="1245748"/>
    <lineage>
        <taxon>Eukaryota</taxon>
        <taxon>Fungi</taxon>
        <taxon>Dikarya</taxon>
        <taxon>Ascomycota</taxon>
        <taxon>Pezizomycotina</taxon>
        <taxon>Eurotiomycetes</taxon>
        <taxon>Eurotiomycetidae</taxon>
        <taxon>Eurotiales</taxon>
        <taxon>Aspergillaceae</taxon>
        <taxon>Aspergillus</taxon>
        <taxon>Aspergillus subgen. Fumigati</taxon>
    </lineage>
</organism>
<gene>
    <name evidence="3 4" type="primary">NCS2</name>
    <name evidence="3" type="synonym">CTU2</name>
    <name evidence="4" type="ORF">CFD26_104315</name>
</gene>
<evidence type="ECO:0000256" key="2">
    <source>
        <dbReference type="ARBA" id="ARBA00022694"/>
    </source>
</evidence>
<dbReference type="InterPro" id="IPR014729">
    <property type="entry name" value="Rossmann-like_a/b/a_fold"/>
</dbReference>
<dbReference type="FunFam" id="3.40.50.620:FF:000143">
    <property type="entry name" value="Cytoplasmic tRNA 2-thiolation protein 2"/>
    <property type="match status" value="1"/>
</dbReference>
<sequence length="370" mass="41186">MPGKQLSDPCVDCSDAEAILTLRTRRLCKTCYARFVNFKVFKRMENYRLRRNMPRTGPCKLLLPLSCGISSSVLLHILNAQIQNELAKSHPSPGFDLHVLVIEPSSVSDCSPSYDEDFRLLQQTFPLHPFTRIPLHSIFELDPEIQEVISQFSKDGFADDTGLSDKDRLDAFRASIATSTSKVDVDYVLITRLVVAFAKKMECRGVLWGDSDTRLAAKTLANVAKGRGSSLTWQVCDGMSPFGVEFNFPLRDLFKAEVHNYASFFPELTRLIIPDEPPSENVLTKNLSIDELMMRYVQTQGEKYPGVMANVTRTASKLQASLVPANVPQCSFCGAFMLNSGNNGAADTTGDNRALELCYACTRSRPELTC</sequence>
<comment type="caution">
    <text evidence="4">The sequence shown here is derived from an EMBL/GenBank/DDBJ whole genome shotgun (WGS) entry which is preliminary data.</text>
</comment>
<dbReference type="PANTHER" id="PTHR20882:SF14">
    <property type="entry name" value="CYTOPLASMIC TRNA 2-THIOLATION PROTEIN 2"/>
    <property type="match status" value="1"/>
</dbReference>
<comment type="pathway">
    <text evidence="3">tRNA modification; 5-methoxycarbonylmethyl-2-thiouridine-tRNA biosynthesis.</text>
</comment>
<dbReference type="OrthoDB" id="25129at2759"/>
<dbReference type="GO" id="GO:0000049">
    <property type="term" value="F:tRNA binding"/>
    <property type="evidence" value="ECO:0007669"/>
    <property type="project" value="InterPro"/>
</dbReference>
<evidence type="ECO:0000256" key="1">
    <source>
        <dbReference type="ARBA" id="ARBA00022490"/>
    </source>
</evidence>
<dbReference type="STRING" id="1245748.A0A229Z298"/>
<evidence type="ECO:0000256" key="3">
    <source>
        <dbReference type="HAMAP-Rule" id="MF_03054"/>
    </source>
</evidence>
<keyword evidence="5" id="KW-1185">Reference proteome</keyword>
<dbReference type="GO" id="GO:0002143">
    <property type="term" value="P:tRNA wobble position uridine thiolation"/>
    <property type="evidence" value="ECO:0007669"/>
    <property type="project" value="TreeGrafter"/>
</dbReference>
<dbReference type="Proteomes" id="UP000215289">
    <property type="component" value="Unassembled WGS sequence"/>
</dbReference>
<comment type="subcellular location">
    <subcellularLocation>
        <location evidence="3">Cytoplasm</location>
    </subcellularLocation>
</comment>
<dbReference type="AlphaFoldDB" id="A0A229Z298"/>
<reference evidence="4 5" key="1">
    <citation type="submission" date="2018-08" db="EMBL/GenBank/DDBJ databases">
        <title>Draft genome sequences of two Aspergillus turcosus clinical strains isolated from bronchoalveolar lavage fluid: one azole-susceptible and the other azole-resistant.</title>
        <authorList>
            <person name="Parent-Michaud M."/>
            <person name="Dufresne P.J."/>
            <person name="Fournier E."/>
            <person name="Martineau C."/>
            <person name="Moreira S."/>
            <person name="Perkins V."/>
            <person name="De Repentigny L."/>
            <person name="Dufresne S.F."/>
        </authorList>
    </citation>
    <scope>NUCLEOTIDE SEQUENCE [LARGE SCALE GENOMIC DNA]</scope>
    <source>
        <strain evidence="4">HMR AF 1038</strain>
    </source>
</reference>
<dbReference type="PANTHER" id="PTHR20882">
    <property type="entry name" value="CYTOPLASMIC TRNA 2-THIOLATION PROTEIN 2"/>
    <property type="match status" value="1"/>
</dbReference>
<comment type="similarity">
    <text evidence="3">Belongs to the CTU2/NCS2 family.</text>
</comment>
<dbReference type="EMBL" id="NIDN02000091">
    <property type="protein sequence ID" value="RLL97026.1"/>
    <property type="molecule type" value="Genomic_DNA"/>
</dbReference>
<evidence type="ECO:0000313" key="4">
    <source>
        <dbReference type="EMBL" id="RLL97026.1"/>
    </source>
</evidence>
<proteinExistence type="inferred from homology"/>
<keyword evidence="2 3" id="KW-0819">tRNA processing</keyword>